<feature type="region of interest" description="Disordered" evidence="1">
    <location>
        <begin position="79"/>
        <end position="105"/>
    </location>
</feature>
<keyword evidence="3" id="KW-1185">Reference proteome</keyword>
<organism evidence="2 3">
    <name type="scientific">Trapa incisa</name>
    <dbReference type="NCBI Taxonomy" id="236973"/>
    <lineage>
        <taxon>Eukaryota</taxon>
        <taxon>Viridiplantae</taxon>
        <taxon>Streptophyta</taxon>
        <taxon>Embryophyta</taxon>
        <taxon>Tracheophyta</taxon>
        <taxon>Spermatophyta</taxon>
        <taxon>Magnoliopsida</taxon>
        <taxon>eudicotyledons</taxon>
        <taxon>Gunneridae</taxon>
        <taxon>Pentapetalae</taxon>
        <taxon>rosids</taxon>
        <taxon>malvids</taxon>
        <taxon>Myrtales</taxon>
        <taxon>Lythraceae</taxon>
        <taxon>Trapa</taxon>
    </lineage>
</organism>
<accession>A0AAN7JP86</accession>
<dbReference type="Proteomes" id="UP001345219">
    <property type="component" value="Chromosome 4"/>
</dbReference>
<feature type="compositionally biased region" description="Basic and acidic residues" evidence="1">
    <location>
        <begin position="85"/>
        <end position="96"/>
    </location>
</feature>
<protein>
    <submittedName>
        <fullName evidence="2">Uncharacterized protein</fullName>
    </submittedName>
</protein>
<evidence type="ECO:0000256" key="1">
    <source>
        <dbReference type="SAM" id="MobiDB-lite"/>
    </source>
</evidence>
<feature type="region of interest" description="Disordered" evidence="1">
    <location>
        <begin position="1"/>
        <end position="40"/>
    </location>
</feature>
<sequence length="105" mass="11856">MREQPIPQSGESVATDGADRSSSGHGDPSPCPRPAAFDPSRMIGIIRRKAMIKELAAAYHAECLASCQELLELQKKWDEPYIELKPQEEKRKEASRPPKRRKKSR</sequence>
<name>A0AAN7JP86_9MYRT</name>
<dbReference type="PANTHER" id="PTHR37242">
    <property type="entry name" value="OS09G0569450 PROTEIN"/>
    <property type="match status" value="1"/>
</dbReference>
<evidence type="ECO:0000313" key="3">
    <source>
        <dbReference type="Proteomes" id="UP001345219"/>
    </source>
</evidence>
<dbReference type="EMBL" id="JAXIOK010000017">
    <property type="protein sequence ID" value="KAK4751164.1"/>
    <property type="molecule type" value="Genomic_DNA"/>
</dbReference>
<dbReference type="AlphaFoldDB" id="A0AAN7JP86"/>
<feature type="compositionally biased region" description="Polar residues" evidence="1">
    <location>
        <begin position="1"/>
        <end position="12"/>
    </location>
</feature>
<comment type="caution">
    <text evidence="2">The sequence shown here is derived from an EMBL/GenBank/DDBJ whole genome shotgun (WGS) entry which is preliminary data.</text>
</comment>
<dbReference type="PANTHER" id="PTHR37242:SF1">
    <property type="entry name" value="OS09G0569450 PROTEIN"/>
    <property type="match status" value="1"/>
</dbReference>
<evidence type="ECO:0000313" key="2">
    <source>
        <dbReference type="EMBL" id="KAK4751164.1"/>
    </source>
</evidence>
<proteinExistence type="predicted"/>
<reference evidence="2 3" key="1">
    <citation type="journal article" date="2023" name="Hortic Res">
        <title>Pangenome of water caltrop reveals structural variations and asymmetric subgenome divergence after allopolyploidization.</title>
        <authorList>
            <person name="Zhang X."/>
            <person name="Chen Y."/>
            <person name="Wang L."/>
            <person name="Yuan Y."/>
            <person name="Fang M."/>
            <person name="Shi L."/>
            <person name="Lu R."/>
            <person name="Comes H.P."/>
            <person name="Ma Y."/>
            <person name="Chen Y."/>
            <person name="Huang G."/>
            <person name="Zhou Y."/>
            <person name="Zheng Z."/>
            <person name="Qiu Y."/>
        </authorList>
    </citation>
    <scope>NUCLEOTIDE SEQUENCE [LARGE SCALE GENOMIC DNA]</scope>
    <source>
        <tissue evidence="2">Roots</tissue>
    </source>
</reference>
<gene>
    <name evidence="2" type="ORF">SAY87_004646</name>
</gene>